<dbReference type="Pfam" id="PF01820">
    <property type="entry name" value="Dala_Dala_lig_N"/>
    <property type="match status" value="2"/>
</dbReference>
<keyword evidence="11" id="KW-1185">Reference proteome</keyword>
<keyword evidence="4 8" id="KW-0067">ATP-binding</keyword>
<dbReference type="SUPFAM" id="SSF52440">
    <property type="entry name" value="PreATP-grasp domain"/>
    <property type="match status" value="2"/>
</dbReference>
<evidence type="ECO:0000256" key="5">
    <source>
        <dbReference type="ARBA" id="ARBA00022960"/>
    </source>
</evidence>
<evidence type="ECO:0000256" key="6">
    <source>
        <dbReference type="ARBA" id="ARBA00022984"/>
    </source>
</evidence>
<evidence type="ECO:0000256" key="4">
    <source>
        <dbReference type="ARBA" id="ARBA00022840"/>
    </source>
</evidence>
<dbReference type="Gramene" id="Manes.09G113900.1.v8.1">
    <property type="protein sequence ID" value="Manes.09G113900.1.v8.1.CDS"/>
    <property type="gene ID" value="Manes.09G113900.v8.1"/>
</dbReference>
<keyword evidence="5" id="KW-0133">Cell shape</keyword>
<dbReference type="GO" id="GO:0005524">
    <property type="term" value="F:ATP binding"/>
    <property type="evidence" value="ECO:0007669"/>
    <property type="project" value="UniProtKB-UniRule"/>
</dbReference>
<gene>
    <name evidence="10" type="ORF">MANES_09G113900v8</name>
</gene>
<proteinExistence type="inferred from homology"/>
<evidence type="ECO:0000256" key="8">
    <source>
        <dbReference type="PROSITE-ProRule" id="PRU00409"/>
    </source>
</evidence>
<dbReference type="OrthoDB" id="2013972at2759"/>
<name>A0A2C9V9W8_MANES</name>
<dbReference type="OMA" id="DCGMNAY"/>
<keyword evidence="2" id="KW-0436">Ligase</keyword>
<dbReference type="InterPro" id="IPR016185">
    <property type="entry name" value="PreATP-grasp_dom_sf"/>
</dbReference>
<dbReference type="PANTHER" id="PTHR23132">
    <property type="entry name" value="D-ALANINE--D-ALANINE LIGASE"/>
    <property type="match status" value="1"/>
</dbReference>
<evidence type="ECO:0000256" key="7">
    <source>
        <dbReference type="ARBA" id="ARBA00023316"/>
    </source>
</evidence>
<dbReference type="EMBL" id="CM004395">
    <property type="protein sequence ID" value="OAY41590.1"/>
    <property type="molecule type" value="Genomic_DNA"/>
</dbReference>
<dbReference type="SUPFAM" id="SSF56059">
    <property type="entry name" value="Glutathione synthetase ATP-binding domain-like"/>
    <property type="match status" value="2"/>
</dbReference>
<dbReference type="PANTHER" id="PTHR23132:SF0">
    <property type="entry name" value="D-ALANINE-D-ALANINE LIGASE FAMILY"/>
    <property type="match status" value="1"/>
</dbReference>
<dbReference type="GO" id="GO:0008716">
    <property type="term" value="F:D-alanine-D-alanine ligase activity"/>
    <property type="evidence" value="ECO:0000318"/>
    <property type="project" value="GO_Central"/>
</dbReference>
<comment type="similarity">
    <text evidence="1">Belongs to the D-alanine--D-alanine ligase family.</text>
</comment>
<dbReference type="FunFam" id="3.30.470.20:FF:000061">
    <property type="entry name" value="D-alanine-D-alanine ligase family"/>
    <property type="match status" value="1"/>
</dbReference>
<dbReference type="InterPro" id="IPR013815">
    <property type="entry name" value="ATP_grasp_subdomain_1"/>
</dbReference>
<dbReference type="GO" id="GO:0046872">
    <property type="term" value="F:metal ion binding"/>
    <property type="evidence" value="ECO:0007669"/>
    <property type="project" value="InterPro"/>
</dbReference>
<evidence type="ECO:0000256" key="2">
    <source>
        <dbReference type="ARBA" id="ARBA00022598"/>
    </source>
</evidence>
<comment type="caution">
    <text evidence="10">The sequence shown here is derived from an EMBL/GenBank/DDBJ whole genome shotgun (WGS) entry which is preliminary data.</text>
</comment>
<reference evidence="11" key="1">
    <citation type="journal article" date="2016" name="Nat. Biotechnol.">
        <title>Sequencing wild and cultivated cassava and related species reveals extensive interspecific hybridization and genetic diversity.</title>
        <authorList>
            <person name="Bredeson J.V."/>
            <person name="Lyons J.B."/>
            <person name="Prochnik S.E."/>
            <person name="Wu G.A."/>
            <person name="Ha C.M."/>
            <person name="Edsinger-Gonzales E."/>
            <person name="Grimwood J."/>
            <person name="Schmutz J."/>
            <person name="Rabbi I.Y."/>
            <person name="Egesi C."/>
            <person name="Nauluvula P."/>
            <person name="Lebot V."/>
            <person name="Ndunguru J."/>
            <person name="Mkamilo G."/>
            <person name="Bart R.S."/>
            <person name="Setter T.L."/>
            <person name="Gleadow R.M."/>
            <person name="Kulakow P."/>
            <person name="Ferguson M.E."/>
            <person name="Rounsley S."/>
            <person name="Rokhsar D.S."/>
        </authorList>
    </citation>
    <scope>NUCLEOTIDE SEQUENCE [LARGE SCALE GENOMIC DNA]</scope>
    <source>
        <strain evidence="11">cv. AM560-2</strain>
    </source>
</reference>
<dbReference type="FunFam" id="3.40.50.20:FF:000027">
    <property type="entry name" value="D-alanine-D-alanine ligase family"/>
    <property type="match status" value="1"/>
</dbReference>
<dbReference type="Gene3D" id="3.40.50.20">
    <property type="match status" value="2"/>
</dbReference>
<dbReference type="InterPro" id="IPR011761">
    <property type="entry name" value="ATP-grasp"/>
</dbReference>
<feature type="domain" description="ATP-grasp" evidence="9">
    <location>
        <begin position="887"/>
        <end position="952"/>
    </location>
</feature>
<dbReference type="Gene3D" id="3.30.1490.20">
    <property type="entry name" value="ATP-grasp fold, A domain"/>
    <property type="match status" value="2"/>
</dbReference>
<dbReference type="AlphaFoldDB" id="A0A2C9V9W8"/>
<organism evidence="10 11">
    <name type="scientific">Manihot esculenta</name>
    <name type="common">Cassava</name>
    <name type="synonym">Jatropha manihot</name>
    <dbReference type="NCBI Taxonomy" id="3983"/>
    <lineage>
        <taxon>Eukaryota</taxon>
        <taxon>Viridiplantae</taxon>
        <taxon>Streptophyta</taxon>
        <taxon>Embryophyta</taxon>
        <taxon>Tracheophyta</taxon>
        <taxon>Spermatophyta</taxon>
        <taxon>Magnoliopsida</taxon>
        <taxon>eudicotyledons</taxon>
        <taxon>Gunneridae</taxon>
        <taxon>Pentapetalae</taxon>
        <taxon>rosids</taxon>
        <taxon>fabids</taxon>
        <taxon>Malpighiales</taxon>
        <taxon>Euphorbiaceae</taxon>
        <taxon>Crotonoideae</taxon>
        <taxon>Manihoteae</taxon>
        <taxon>Manihot</taxon>
    </lineage>
</organism>
<dbReference type="GO" id="GO:0008360">
    <property type="term" value="P:regulation of cell shape"/>
    <property type="evidence" value="ECO:0007669"/>
    <property type="project" value="UniProtKB-KW"/>
</dbReference>
<dbReference type="Gene3D" id="3.30.470.20">
    <property type="entry name" value="ATP-grasp fold, B domain"/>
    <property type="match status" value="3"/>
</dbReference>
<dbReference type="PROSITE" id="PS00843">
    <property type="entry name" value="DALA_DALA_LIGASE_1"/>
    <property type="match status" value="1"/>
</dbReference>
<dbReference type="Proteomes" id="UP000091857">
    <property type="component" value="Chromosome 9"/>
</dbReference>
<dbReference type="InterPro" id="IPR011095">
    <property type="entry name" value="Dala_Dala_lig_C"/>
</dbReference>
<dbReference type="PROSITE" id="PS00844">
    <property type="entry name" value="DALA_DALA_LIGASE_2"/>
    <property type="match status" value="1"/>
</dbReference>
<evidence type="ECO:0000256" key="3">
    <source>
        <dbReference type="ARBA" id="ARBA00022741"/>
    </source>
</evidence>
<dbReference type="InterPro" id="IPR011127">
    <property type="entry name" value="Dala_Dala_lig_N"/>
</dbReference>
<dbReference type="FunFam" id="3.30.470.20:FF:000048">
    <property type="entry name" value="D-alanine--D-alanine ligase family"/>
    <property type="match status" value="1"/>
</dbReference>
<keyword evidence="7" id="KW-0961">Cell wall biogenesis/degradation</keyword>
<protein>
    <recommendedName>
        <fullName evidence="9">ATP-grasp domain-containing protein</fullName>
    </recommendedName>
</protein>
<evidence type="ECO:0000313" key="10">
    <source>
        <dbReference type="EMBL" id="OAY41590.1"/>
    </source>
</evidence>
<sequence length="956" mass="105318">MDSLAFSSKLHFLRGGIRLYDTVGWKSSFAPRMSFSDSPNSLEMIWMLNVSSSCLKTRCFGVGVPRSTIEVVDDRVVEDEEKQQEAGRVLRVGLICGGPSAERGISLNSARSVLDHIQGEDLHVSCYYIDYELNAYAISSAQLYSNTPADFDFKLESLALGFSSLSEFAEHLAASVDIVFPVIHGRFGEDGGIQELLEKYNIPFVGTGSKECRQAFDKHYASLELSKQGFITVPSFLVKGSKTDESELSKWFASNQLDPNSGKVVVKPAVAGSSIGVTVAYGVADSLKKANDLILEGVDDKVLVEIFLEGGSEFTAIVFDVGSGFDCHPVVLLPTEVELQFHGNVDVREKDAIFNYRRKYLPTQQVAYHTPPRFPVDVIRKIREGASLLFQRLHLRDFARIDGWFLPPSSNVFLTSDGKFGRTDFGPVLFTDINLISGMEQTSFLFQQASKVGFSHSNILRSIIHHACLRFPNLVSKNSISNHLPRRSKSFQETETFRKREGTRKVFVIFGGDTSERQVSLMSGTNVWLNLQAFNDLDVTPCLLAPSNGSSSDASSRAVWSLPYSLVLRHTTEEVLDACIEAIEPARAALTSHLRNQVTNDLMEGLKKHSWFKGFDIADDLPTRFSLEEWIKLAKEVEATVFIAVHGGIGEDGTLQSLLEAEGVPYTGPGVAASKTCMDKVATSLALRNLADQGVLTINKEVCKKEDLLNKPALEFWNNLTSTLQCETLCVKPARDGCSTGVARLCCADDLVVYAKALRDCLLRIPPDSLSKAHGMIEMPSPPPELLIFEPFIETDEIVFSSKSVSETAHCLMWKGHSRWVEITVGVIGKCGSMHSLSPSITVKESGAILSLEEKFQGGTGINLTPPPTSIVSNEALENCKHHIELIANTLQLEGFSRIDAFLNVDSGEVLVIEVNTVPGMTPSTVLVHQALAEQPPMYPHRFFRKLLDLALERSK</sequence>
<feature type="domain" description="ATP-grasp" evidence="9">
    <location>
        <begin position="223"/>
        <end position="465"/>
    </location>
</feature>
<dbReference type="FunFam" id="3.40.50.20:FF:000028">
    <property type="entry name" value="D-alanine-D-alanine ligase family"/>
    <property type="match status" value="1"/>
</dbReference>
<dbReference type="Pfam" id="PF07478">
    <property type="entry name" value="Dala_Dala_lig_C"/>
    <property type="match status" value="2"/>
</dbReference>
<dbReference type="GO" id="GO:0071555">
    <property type="term" value="P:cell wall organization"/>
    <property type="evidence" value="ECO:0007669"/>
    <property type="project" value="UniProtKB-KW"/>
</dbReference>
<keyword evidence="3 8" id="KW-0547">Nucleotide-binding</keyword>
<accession>A0A2C9V9W8</accession>
<evidence type="ECO:0000256" key="1">
    <source>
        <dbReference type="ARBA" id="ARBA00010871"/>
    </source>
</evidence>
<dbReference type="PROSITE" id="PS50975">
    <property type="entry name" value="ATP_GRASP"/>
    <property type="match status" value="2"/>
</dbReference>
<evidence type="ECO:0000313" key="11">
    <source>
        <dbReference type="Proteomes" id="UP000091857"/>
    </source>
</evidence>
<keyword evidence="6" id="KW-0573">Peptidoglycan synthesis</keyword>
<dbReference type="InterPro" id="IPR000291">
    <property type="entry name" value="D-Ala_lig_Van_CS"/>
</dbReference>
<dbReference type="STRING" id="3983.A0A2C9V9W8"/>
<evidence type="ECO:0000259" key="9">
    <source>
        <dbReference type="PROSITE" id="PS50975"/>
    </source>
</evidence>